<feature type="domain" description="AAA+ ATPase" evidence="12">
    <location>
        <begin position="1081"/>
        <end position="1230"/>
    </location>
</feature>
<name>A0A0C3HYZ6_OIDMZ</name>
<dbReference type="GO" id="GO:0005524">
    <property type="term" value="F:ATP binding"/>
    <property type="evidence" value="ECO:0007669"/>
    <property type="project" value="UniProtKB-KW"/>
</dbReference>
<evidence type="ECO:0000313" key="13">
    <source>
        <dbReference type="EMBL" id="KIN07452.1"/>
    </source>
</evidence>
<dbReference type="InterPro" id="IPR048617">
    <property type="entry name" value="MDN1_AAA_lid_4"/>
</dbReference>
<evidence type="ECO:0000313" key="14">
    <source>
        <dbReference type="Proteomes" id="UP000054321"/>
    </source>
</evidence>
<feature type="compositionally biased region" description="Basic and acidic residues" evidence="11">
    <location>
        <begin position="749"/>
        <end position="758"/>
    </location>
</feature>
<dbReference type="Pfam" id="PF21108">
    <property type="entry name" value="MDN1_4th"/>
    <property type="match status" value="1"/>
</dbReference>
<evidence type="ECO:0000256" key="7">
    <source>
        <dbReference type="ARBA" id="ARBA00022840"/>
    </source>
</evidence>
<dbReference type="OrthoDB" id="5186at2759"/>
<dbReference type="GO" id="GO:0016887">
    <property type="term" value="F:ATP hydrolysis activity"/>
    <property type="evidence" value="ECO:0007669"/>
    <property type="project" value="InterPro"/>
</dbReference>
<dbReference type="HOGENOM" id="CLU_000050_1_1_1"/>
<dbReference type="Pfam" id="PF07728">
    <property type="entry name" value="AAA_5"/>
    <property type="match status" value="9"/>
</dbReference>
<keyword evidence="8" id="KW-0143">Chaperone</keyword>
<feature type="domain" description="AAA+ ATPase" evidence="12">
    <location>
        <begin position="2064"/>
        <end position="2300"/>
    </location>
</feature>
<feature type="domain" description="AAA+ ATPase" evidence="12">
    <location>
        <begin position="1754"/>
        <end position="1945"/>
    </location>
</feature>
<dbReference type="InterPro" id="IPR040848">
    <property type="entry name" value="AAA_lid_7"/>
</dbReference>
<feature type="domain" description="AAA+ ATPase" evidence="12">
    <location>
        <begin position="633"/>
        <end position="904"/>
    </location>
</feature>
<sequence length="2520" mass="283545">MDVDNHGRGQNTVLRDLGSLKDMPEEVLEIIRLRNSPHFLDALSLAALKPALTLKLFTIFKSVFADSCSRWILNPGDQNPAIIEAFARILPLAPHLSIYLQKYLRTTSSIPDDLRIHDLNIEGASSIKDTSGACLQRILLAIYRLLNFDKMAYSRTISATKLQPLFQNEDRGIRYLAIRIFCQLRSASDLKLEQMIEEYVGNEQAVLGDYDGETLDYGFLGLFEKRRLNSLQDLRNVASSMGDHCFARPESFSPLVKLCSTTLLPRPNGTPARPSGLVSTETTLRNIEAFAKALLSSSPILLHGLAGSGKTSLVNDFARELGVDSSMVTLHLNEQTDAKTLIGMYASGSTPGSFTWRAGVLTTAVKEGRWVFIEDFDRAPNEVISVILPLIERGELLIPSRGETIKAGPGFRLLASIRTSLNINGHENPPALHMLGARLWSRVPVQMPSQDEFREVIYTIHSILRPFMSGIINVYKRLYALSHKPSFASKNRTSLTRPINPRDLLKWCRRLDNTLVAAGSKTGRESISDATTYKMFLEAIDCFASSLQTEDARRSIISCIAEEMHIDPQRVGHFLTSHIPRYEENDNELIVGRVHLAKRGTNRVVKHTRQSRPFANTTHAKRLLEQVGVSVQMAEPVLLVGETGIGKTTVIQQLADSLGYKLTAVNLSQQSEVGDLLGGFKPVNVRSLAIPLKEEFEELFVATGISSTKNRKYIDQLGKCIARSQWNRASKLWREAPKMFTKILSELSKEEPTGDRPVTEQPSKRRKTESKLESLVKLTPRWEKFSQDLDQFDIQLSGGSKGFAFTFVEGNIVRAARNGEWVLLDEINLASPDTLESIADLLHTGSGNAPSILLSEMGEIERIQAHPNFRIFGAMNPATDVGKRDLPLGLRSRFTEIFVESPDGNLDDLLCVIKAYLKGTSSSDDRAAHDVARLYMNTKRLAAERRLVDGANQVPHFSLRTLTRVLSYVTSIAPSYGLRRALYEGFAMGFLTLLDRESENTLIPLINHHLLEVQGNPQALLAQTPRHPDDGRQYVRFMNKKRDRQYWMLQGMEAPEVQPHYIITPFVERNMLNLVRATSTRRFPVLIQGPTSSGKTSMIEYLAKFSGNKFVRINNHEHTDLQEYIGTYVSGPDGQLRFQEGLLVQALRQGYWIVLDELNLAPTDVLEALNRLLDDNRELLIPETQEIVRPHDNFMLFATQNPPGLYGGRKTLSRAFRNRFLELHFDDIPEDELDFILEKRSQKVAPSDCRRIVSVYKELSLLRQSSRLFEQKDSFATLRDLFRWALRDADNREQLAANGFMLLAERVRNTDERQAVKEIIERIMKVKIDTNVLYNAHFSPEIKAYDATLNAQGIVWTHAMRRLYILVAHALRNNEPVLLVGETGCGKTTVCQMLAKAFGKELHTVNAHQNTETGDLIGAQRPVRNRAALLEQLARDLESLFKGLGRESTDKDLDNIISTYRSLSEEDLTRIPSQLRQRIESSLVRSKALFEWSDGSLVQAMKEAQFFLLDEISLADDSVLERLNSVLESHRTILLAEKGVENSFVKAADGFQFFATMNPGGDYGKRELSPALRNRFTEIWVPSLSELEDVLQIVDSKLRNELKQFARPMVNFAEWFGQTYRSSASTSISVRDVLAWVQFMNDSPSVDPYFSVLHGAAMVYIDTLGANPAALLAINPETILEERVTCLQKLSDLLQHDISTIYFNPVQLIGDDDQIKIGPFPIVKQSGYHADPGFAFEAPTTKLNAMRVARALQVRKPILIEGNPGVGKTTLIAALARACGKPLTRINLSEQTDLMDLFGSDVPVEGAEAGHFAWRDAPFLQAMQRGEWVLLDEMNLASQSVLEGLNACLDHRGEIYISELDQTFKRHPNFSVFAAQNPHHQGGGRKGLPSSFVNRFTVVYADVFRNEDLELICKHNFPSAPVNELRTIIKFVSELEQEIVHRRKFGSQGGPWEFNLRDILRWLQLLTSTAPFLGAGCPADYLNIIFRLRFRTPKDREEVDKIFSQVFGSNVPFRHYFHNMSSKAYQVGMAYATRDELIQRLTFPLVDPINRLPEIEAVMICIQQNMPCILVGPSGCGKTTIIEHIAAAYGKSLVVFPLNADIDTMDLVGGFEQIDPQRDASAFIQKLKEVLDSRVLRALPNEIPEEAIMLLEQLEQSEHSPALFANLALSLSILESKTSLAEFGNLANTCKALAETPMALENARFEWVDGVLVKALEQGEWLVLDNANLCSASVLDRLNSLLEPNGFLIINEHCGPDGEPKIVKPHPDSRIFLTMDARFGEVSRAMRNRTTEIFLEPIQTKSSINGSIHVEPAMQRYDRALRALETSTSDAEEARRLLNGVALDNLAWSDLPFLPRFIKVTRLQSNISGTYNRYFQMYQSTDNFKYRAAVGDIWSKYATKTGLSKSFRDAQIIHPLQNSPLVPLFTQSSSQIYWLAVVFELKISTIAAFELLSRQDDALKTLKPSKMNRLQRSMISGRVSTVANDSTVLVSSFLSNTISVLRKFLDEHMEEDDWKFIKER</sequence>
<evidence type="ECO:0000256" key="11">
    <source>
        <dbReference type="SAM" id="MobiDB-lite"/>
    </source>
</evidence>
<accession>A0A0C3HYZ6</accession>
<dbReference type="PANTHER" id="PTHR48103">
    <property type="entry name" value="MIDASIN-RELATED"/>
    <property type="match status" value="1"/>
</dbReference>
<dbReference type="GO" id="GO:0005654">
    <property type="term" value="C:nucleoplasm"/>
    <property type="evidence" value="ECO:0007669"/>
    <property type="project" value="UniProtKB-SubCell"/>
</dbReference>
<dbReference type="PANTHER" id="PTHR48103:SF2">
    <property type="entry name" value="MIDASIN"/>
    <property type="match status" value="1"/>
</dbReference>
<dbReference type="SMART" id="SM00382">
    <property type="entry name" value="AAA"/>
    <property type="match status" value="6"/>
</dbReference>
<evidence type="ECO:0000256" key="6">
    <source>
        <dbReference type="ARBA" id="ARBA00022741"/>
    </source>
</evidence>
<keyword evidence="9" id="KW-0539">Nucleus</keyword>
<comment type="subcellular location">
    <subcellularLocation>
        <location evidence="1">Nucleus</location>
        <location evidence="1">Nucleolus</location>
    </subcellularLocation>
    <subcellularLocation>
        <location evidence="2">Nucleus</location>
        <location evidence="2">Nucleoplasm</location>
    </subcellularLocation>
</comment>
<keyword evidence="5" id="KW-0597">Phosphoprotein</keyword>
<evidence type="ECO:0000256" key="1">
    <source>
        <dbReference type="ARBA" id="ARBA00004604"/>
    </source>
</evidence>
<feature type="domain" description="AAA+ ATPase" evidence="12">
    <location>
        <begin position="296"/>
        <end position="541"/>
    </location>
</feature>
<dbReference type="FunFam" id="3.40.50.300:FF:000142">
    <property type="entry name" value="Midasin"/>
    <property type="match status" value="1"/>
</dbReference>
<keyword evidence="14" id="KW-1185">Reference proteome</keyword>
<organism evidence="13 14">
    <name type="scientific">Oidiodendron maius (strain Zn)</name>
    <dbReference type="NCBI Taxonomy" id="913774"/>
    <lineage>
        <taxon>Eukaryota</taxon>
        <taxon>Fungi</taxon>
        <taxon>Dikarya</taxon>
        <taxon>Ascomycota</taxon>
        <taxon>Pezizomycotina</taxon>
        <taxon>Leotiomycetes</taxon>
        <taxon>Leotiomycetes incertae sedis</taxon>
        <taxon>Myxotrichaceae</taxon>
        <taxon>Oidiodendron</taxon>
    </lineage>
</organism>
<keyword evidence="7" id="KW-0067">ATP-binding</keyword>
<dbReference type="Proteomes" id="UP000054321">
    <property type="component" value="Unassembled WGS sequence"/>
</dbReference>
<evidence type="ECO:0000256" key="4">
    <source>
        <dbReference type="ARBA" id="ARBA00017143"/>
    </source>
</evidence>
<dbReference type="InterPro" id="IPR003593">
    <property type="entry name" value="AAA+_ATPase"/>
</dbReference>
<evidence type="ECO:0000259" key="12">
    <source>
        <dbReference type="SMART" id="SM00382"/>
    </source>
</evidence>
<feature type="region of interest" description="Disordered" evidence="11">
    <location>
        <begin position="749"/>
        <end position="770"/>
    </location>
</feature>
<proteinExistence type="inferred from homology"/>
<evidence type="ECO:0000256" key="5">
    <source>
        <dbReference type="ARBA" id="ARBA00022553"/>
    </source>
</evidence>
<dbReference type="FunFam" id="3.40.50.300:FF:000712">
    <property type="entry name" value="Midasin"/>
    <property type="match status" value="1"/>
</dbReference>
<comment type="similarity">
    <text evidence="3">Belongs to the midasin family.</text>
</comment>
<gene>
    <name evidence="13" type="ORF">OIDMADRAFT_151006</name>
</gene>
<dbReference type="GO" id="GO:0005730">
    <property type="term" value="C:nucleolus"/>
    <property type="evidence" value="ECO:0007669"/>
    <property type="project" value="UniProtKB-SubCell"/>
</dbReference>
<dbReference type="FunFam" id="3.40.50.300:FF:001368">
    <property type="entry name" value="Midasin"/>
    <property type="match status" value="1"/>
</dbReference>
<reference evidence="14" key="2">
    <citation type="submission" date="2015-01" db="EMBL/GenBank/DDBJ databases">
        <title>Evolutionary Origins and Diversification of the Mycorrhizal Mutualists.</title>
        <authorList>
            <consortium name="DOE Joint Genome Institute"/>
            <consortium name="Mycorrhizal Genomics Consortium"/>
            <person name="Kohler A."/>
            <person name="Kuo A."/>
            <person name="Nagy L.G."/>
            <person name="Floudas D."/>
            <person name="Copeland A."/>
            <person name="Barry K.W."/>
            <person name="Cichocki N."/>
            <person name="Veneault-Fourrey C."/>
            <person name="LaButti K."/>
            <person name="Lindquist E.A."/>
            <person name="Lipzen A."/>
            <person name="Lundell T."/>
            <person name="Morin E."/>
            <person name="Murat C."/>
            <person name="Riley R."/>
            <person name="Ohm R."/>
            <person name="Sun H."/>
            <person name="Tunlid A."/>
            <person name="Henrissat B."/>
            <person name="Grigoriev I.V."/>
            <person name="Hibbett D.S."/>
            <person name="Martin F."/>
        </authorList>
    </citation>
    <scope>NUCLEOTIDE SEQUENCE [LARGE SCALE GENOMIC DNA]</scope>
    <source>
        <strain evidence="14">Zn</strain>
    </source>
</reference>
<dbReference type="Pfam" id="PF17865">
    <property type="entry name" value="AAA_lid_5"/>
    <property type="match status" value="1"/>
</dbReference>
<dbReference type="GO" id="GO:0000055">
    <property type="term" value="P:ribosomal large subunit export from nucleus"/>
    <property type="evidence" value="ECO:0007669"/>
    <property type="project" value="TreeGrafter"/>
</dbReference>
<evidence type="ECO:0000256" key="9">
    <source>
        <dbReference type="ARBA" id="ARBA00023242"/>
    </source>
</evidence>
<dbReference type="InterPro" id="IPR011704">
    <property type="entry name" value="ATPase_dyneun-rel_AAA"/>
</dbReference>
<protein>
    <recommendedName>
        <fullName evidence="4">Midasin</fullName>
    </recommendedName>
    <alternativeName>
        <fullName evidence="10">MIDAS-containing protein</fullName>
    </alternativeName>
</protein>
<evidence type="ECO:0000256" key="3">
    <source>
        <dbReference type="ARBA" id="ARBA00007188"/>
    </source>
</evidence>
<reference evidence="13 14" key="1">
    <citation type="submission" date="2014-04" db="EMBL/GenBank/DDBJ databases">
        <authorList>
            <consortium name="DOE Joint Genome Institute"/>
            <person name="Kuo A."/>
            <person name="Martino E."/>
            <person name="Perotto S."/>
            <person name="Kohler A."/>
            <person name="Nagy L.G."/>
            <person name="Floudas D."/>
            <person name="Copeland A."/>
            <person name="Barry K.W."/>
            <person name="Cichocki N."/>
            <person name="Veneault-Fourrey C."/>
            <person name="LaButti K."/>
            <person name="Lindquist E.A."/>
            <person name="Lipzen A."/>
            <person name="Lundell T."/>
            <person name="Morin E."/>
            <person name="Murat C."/>
            <person name="Sun H."/>
            <person name="Tunlid A."/>
            <person name="Henrissat B."/>
            <person name="Grigoriev I.V."/>
            <person name="Hibbett D.S."/>
            <person name="Martin F."/>
            <person name="Nordberg H.P."/>
            <person name="Cantor M.N."/>
            <person name="Hua S.X."/>
        </authorList>
    </citation>
    <scope>NUCLEOTIDE SEQUENCE [LARGE SCALE GENOMIC DNA]</scope>
    <source>
        <strain evidence="13 14">Zn</strain>
    </source>
</reference>
<dbReference type="STRING" id="913774.A0A0C3HYZ6"/>
<evidence type="ECO:0000256" key="2">
    <source>
        <dbReference type="ARBA" id="ARBA00004642"/>
    </source>
</evidence>
<dbReference type="InterPro" id="IPR041190">
    <property type="entry name" value="Midasin_AAA_lid_5"/>
</dbReference>
<dbReference type="FunFam" id="3.40.50.300:FF:000582">
    <property type="entry name" value="Midasin"/>
    <property type="match status" value="1"/>
</dbReference>
<dbReference type="Pfam" id="PF17867">
    <property type="entry name" value="AAA_lid_7"/>
    <property type="match status" value="3"/>
</dbReference>
<dbReference type="GO" id="GO:0000027">
    <property type="term" value="P:ribosomal large subunit assembly"/>
    <property type="evidence" value="ECO:0007669"/>
    <property type="project" value="TreeGrafter"/>
</dbReference>
<dbReference type="CDD" id="cd00009">
    <property type="entry name" value="AAA"/>
    <property type="match status" value="2"/>
</dbReference>
<dbReference type="InterPro" id="IPR027417">
    <property type="entry name" value="P-loop_NTPase"/>
</dbReference>
<dbReference type="EMBL" id="KN832870">
    <property type="protein sequence ID" value="KIN07452.1"/>
    <property type="molecule type" value="Genomic_DNA"/>
</dbReference>
<dbReference type="SUPFAM" id="SSF52540">
    <property type="entry name" value="P-loop containing nucleoside triphosphate hydrolases"/>
    <property type="match status" value="6"/>
</dbReference>
<dbReference type="GO" id="GO:0030687">
    <property type="term" value="C:preribosome, large subunit precursor"/>
    <property type="evidence" value="ECO:0007669"/>
    <property type="project" value="TreeGrafter"/>
</dbReference>
<dbReference type="Gene3D" id="3.40.50.300">
    <property type="entry name" value="P-loop containing nucleotide triphosphate hydrolases"/>
    <property type="match status" value="6"/>
</dbReference>
<feature type="domain" description="AAA+ ATPase" evidence="12">
    <location>
        <begin position="1373"/>
        <end position="1586"/>
    </location>
</feature>
<dbReference type="InParanoid" id="A0A0C3HYZ6"/>
<keyword evidence="6" id="KW-0547">Nucleotide-binding</keyword>
<evidence type="ECO:0000256" key="10">
    <source>
        <dbReference type="ARBA" id="ARBA00077000"/>
    </source>
</evidence>
<evidence type="ECO:0000256" key="8">
    <source>
        <dbReference type="ARBA" id="ARBA00023186"/>
    </source>
</evidence>